<evidence type="ECO:0000259" key="4">
    <source>
        <dbReference type="SMART" id="SM00859"/>
    </source>
</evidence>
<dbReference type="SUPFAM" id="SSF55347">
    <property type="entry name" value="Glyceraldehyde-3-phosphate dehydrogenase-like, C-terminal domain"/>
    <property type="match status" value="1"/>
</dbReference>
<dbReference type="GO" id="GO:0008774">
    <property type="term" value="F:acetaldehyde dehydrogenase (acetylating) activity"/>
    <property type="evidence" value="ECO:0007669"/>
    <property type="project" value="UniProtKB-UniRule"/>
</dbReference>
<dbReference type="KEGG" id="npi:G7071_04100"/>
<evidence type="ECO:0000256" key="1">
    <source>
        <dbReference type="ARBA" id="ARBA00009244"/>
    </source>
</evidence>
<evidence type="ECO:0000313" key="6">
    <source>
        <dbReference type="Proteomes" id="UP000502035"/>
    </source>
</evidence>
<dbReference type="NCBIfam" id="NF006157">
    <property type="entry name" value="PRK08300.1"/>
    <property type="match status" value="1"/>
</dbReference>
<comment type="catalytic activity">
    <reaction evidence="3">
        <text>acetaldehyde + NAD(+) + CoA = acetyl-CoA + NADH + H(+)</text>
        <dbReference type="Rhea" id="RHEA:23288"/>
        <dbReference type="ChEBI" id="CHEBI:15343"/>
        <dbReference type="ChEBI" id="CHEBI:15378"/>
        <dbReference type="ChEBI" id="CHEBI:57287"/>
        <dbReference type="ChEBI" id="CHEBI:57288"/>
        <dbReference type="ChEBI" id="CHEBI:57540"/>
        <dbReference type="ChEBI" id="CHEBI:57945"/>
        <dbReference type="EC" id="1.2.1.10"/>
    </reaction>
</comment>
<sequence>MSRTKVAIIGSGNIGTDLMIKVLRNAQHLEMGAMVGIDPASDGLSRAARMGVRTTHEGVAGLMALPDFHEIDIIFDATSAKAHQANAALLAPLGKRLIDLTPAAVGPYVVPAVNLEDHLEAPNVNMVTCGGQATIPVVAAVARVTPVAYAEIVASIASKSAGPGTRANIDEFTETTSAAITQVGGAERGKAVIILNPAEPPLMMRDTVFALVHAPDPVVREQIISSVEKMVADVAAYVPGYRLKQQVQISEIPDDQPVETLLAEGTPRPTHQVSVFLEVEGAAHYLPAYAGNLDIMTSAALQVAERIAARKASA</sequence>
<protein>
    <recommendedName>
        <fullName evidence="3">Acetaldehyde dehydrogenase</fullName>
        <ecNumber evidence="3">1.2.1.10</ecNumber>
    </recommendedName>
    <alternativeName>
        <fullName evidence="3">Acetaldehyde dehydrogenase [acetylating]</fullName>
    </alternativeName>
</protein>
<dbReference type="GO" id="GO:0051287">
    <property type="term" value="F:NAD binding"/>
    <property type="evidence" value="ECO:0007669"/>
    <property type="project" value="UniProtKB-UniRule"/>
</dbReference>
<dbReference type="InterPro" id="IPR003361">
    <property type="entry name" value="Acetaldehyde_dehydrogenase"/>
</dbReference>
<feature type="binding site" evidence="3">
    <location>
        <begin position="160"/>
        <end position="168"/>
    </location>
    <ligand>
        <name>NAD(+)</name>
        <dbReference type="ChEBI" id="CHEBI:57540"/>
    </ligand>
</feature>
<evidence type="ECO:0000313" key="5">
    <source>
        <dbReference type="EMBL" id="QIK74725.1"/>
    </source>
</evidence>
<reference evidence="5 6" key="1">
    <citation type="submission" date="2020-03" db="EMBL/GenBank/DDBJ databases">
        <title>Nocardioides sp. nov., isolated from fish.</title>
        <authorList>
            <person name="Hyun D.-W."/>
            <person name="Bae J.-W."/>
        </authorList>
    </citation>
    <scope>NUCLEOTIDE SEQUENCE [LARGE SCALE GENOMIC DNA]</scope>
    <source>
        <strain evidence="5 6">HDW12A</strain>
    </source>
</reference>
<keyword evidence="3" id="KW-0058">Aromatic hydrocarbons catabolism</keyword>
<dbReference type="SMART" id="SM00859">
    <property type="entry name" value="Semialdhyde_dh"/>
    <property type="match status" value="1"/>
</dbReference>
<keyword evidence="6" id="KW-1185">Reference proteome</keyword>
<keyword evidence="2 3" id="KW-0520">NAD</keyword>
<dbReference type="InterPro" id="IPR036291">
    <property type="entry name" value="NAD(P)-bd_dom_sf"/>
</dbReference>
<dbReference type="Pfam" id="PF01118">
    <property type="entry name" value="Semialdhyde_dh"/>
    <property type="match status" value="1"/>
</dbReference>
<accession>A0A6G7YD46</accession>
<dbReference type="NCBIfam" id="TIGR03215">
    <property type="entry name" value="ac_ald_DH_ac"/>
    <property type="match status" value="1"/>
</dbReference>
<evidence type="ECO:0000256" key="3">
    <source>
        <dbReference type="HAMAP-Rule" id="MF_01657"/>
    </source>
</evidence>
<feature type="binding site" evidence="3">
    <location>
        <begin position="11"/>
        <end position="14"/>
    </location>
    <ligand>
        <name>NAD(+)</name>
        <dbReference type="ChEBI" id="CHEBI:57540"/>
    </ligand>
</feature>
<dbReference type="EMBL" id="CP049866">
    <property type="protein sequence ID" value="QIK74725.1"/>
    <property type="molecule type" value="Genomic_DNA"/>
</dbReference>
<organism evidence="5 6">
    <name type="scientific">Nocardioides piscis</name>
    <dbReference type="NCBI Taxonomy" id="2714938"/>
    <lineage>
        <taxon>Bacteria</taxon>
        <taxon>Bacillati</taxon>
        <taxon>Actinomycetota</taxon>
        <taxon>Actinomycetes</taxon>
        <taxon>Propionibacteriales</taxon>
        <taxon>Nocardioidaceae</taxon>
        <taxon>Nocardioides</taxon>
    </lineage>
</organism>
<dbReference type="Gene3D" id="3.30.360.10">
    <property type="entry name" value="Dihydrodipicolinate Reductase, domain 2"/>
    <property type="match status" value="1"/>
</dbReference>
<feature type="domain" description="Semialdehyde dehydrogenase NAD-binding" evidence="4">
    <location>
        <begin position="5"/>
        <end position="121"/>
    </location>
</feature>
<dbReference type="CDD" id="cd23933">
    <property type="entry name" value="ALDH_C"/>
    <property type="match status" value="1"/>
</dbReference>
<dbReference type="Proteomes" id="UP000502035">
    <property type="component" value="Chromosome"/>
</dbReference>
<dbReference type="Pfam" id="PF09290">
    <property type="entry name" value="AcetDehyd-dimer"/>
    <property type="match status" value="1"/>
</dbReference>
<dbReference type="InterPro" id="IPR015426">
    <property type="entry name" value="Acetylaldehyde_DH_C"/>
</dbReference>
<feature type="active site" description="Acyl-thioester intermediate" evidence="3">
    <location>
        <position position="129"/>
    </location>
</feature>
<proteinExistence type="inferred from homology"/>
<gene>
    <name evidence="5" type="ORF">G7071_04100</name>
</gene>
<dbReference type="InterPro" id="IPR000534">
    <property type="entry name" value="Semialdehyde_DH_NAD-bd"/>
</dbReference>
<comment type="similarity">
    <text evidence="1 3">Belongs to the acetaldehyde dehydrogenase family.</text>
</comment>
<dbReference type="HAMAP" id="MF_01657">
    <property type="entry name" value="Ac_ald_DH_ac"/>
    <property type="match status" value="1"/>
</dbReference>
<dbReference type="AlphaFoldDB" id="A0A6G7YD46"/>
<dbReference type="EC" id="1.2.1.10" evidence="3"/>
<dbReference type="Gene3D" id="3.40.50.720">
    <property type="entry name" value="NAD(P)-binding Rossmann-like Domain"/>
    <property type="match status" value="1"/>
</dbReference>
<name>A0A6G7YD46_9ACTN</name>
<dbReference type="PIRSF" id="PIRSF015689">
    <property type="entry name" value="Actaldh_dh_actl"/>
    <property type="match status" value="1"/>
</dbReference>
<feature type="binding site" evidence="3">
    <location>
        <position position="292"/>
    </location>
    <ligand>
        <name>NAD(+)</name>
        <dbReference type="ChEBI" id="CHEBI:57540"/>
    </ligand>
</feature>
<dbReference type="RefSeq" id="WP_166315202.1">
    <property type="nucleotide sequence ID" value="NZ_CP049866.1"/>
</dbReference>
<keyword evidence="3 5" id="KW-0560">Oxidoreductase</keyword>
<evidence type="ECO:0000256" key="2">
    <source>
        <dbReference type="ARBA" id="ARBA00023027"/>
    </source>
</evidence>
<dbReference type="SUPFAM" id="SSF51735">
    <property type="entry name" value="NAD(P)-binding Rossmann-fold domains"/>
    <property type="match status" value="1"/>
</dbReference>